<dbReference type="SUPFAM" id="SSF55729">
    <property type="entry name" value="Acyl-CoA N-acyltransferases (Nat)"/>
    <property type="match status" value="1"/>
</dbReference>
<evidence type="ECO:0008006" key="3">
    <source>
        <dbReference type="Google" id="ProtNLM"/>
    </source>
</evidence>
<dbReference type="InterPro" id="IPR016181">
    <property type="entry name" value="Acyl_CoA_acyltransferase"/>
</dbReference>
<gene>
    <name evidence="1" type="ORF">DCW38_06395</name>
</gene>
<dbReference type="EMBL" id="DMZY01000187">
    <property type="protein sequence ID" value="HAV92792.1"/>
    <property type="molecule type" value="Genomic_DNA"/>
</dbReference>
<accession>A0A350HB76</accession>
<name>A0A350HB76_UNCW3</name>
<proteinExistence type="predicted"/>
<sequence>MFIKNNWFDILRKHSIDDIEYFYGYSSLYGNPEMFLMENDKMSAFIIFIYDEKSRSFESPYGYGSFWTNTDDKEFFDIFFASFKEEMLKRNCVAGLIRYNPFVIIPKTSVIENEFVRDIVYIDLKDDFSANYSKRTLGDIKRAGTHKLDFDFSASTGDLKLFGNLYRDVMKLKHASEELVFTDDYFKRLSTLDKAFVVTAKRENELIGGAVFLFSRHTSYYHLSAVKNKKDFPGLSGLLLNLGIEHAHKSKSEKMILGGGMTSAEDDSLLFFKEGFSNLKKQFIIGKMIVNDRDYKSLTGKYDETNPNKAKLFLRYKLYPFRLQSTD</sequence>
<dbReference type="AlphaFoldDB" id="A0A350HB76"/>
<organism evidence="1 2">
    <name type="scientific">candidate division WOR-3 bacterium</name>
    <dbReference type="NCBI Taxonomy" id="2052148"/>
    <lineage>
        <taxon>Bacteria</taxon>
        <taxon>Bacteria division WOR-3</taxon>
    </lineage>
</organism>
<reference evidence="1 2" key="1">
    <citation type="journal article" date="2018" name="Nat. Biotechnol.">
        <title>A standardized bacterial taxonomy based on genome phylogeny substantially revises the tree of life.</title>
        <authorList>
            <person name="Parks D.H."/>
            <person name="Chuvochina M."/>
            <person name="Waite D.W."/>
            <person name="Rinke C."/>
            <person name="Skarshewski A."/>
            <person name="Chaumeil P.A."/>
            <person name="Hugenholtz P."/>
        </authorList>
    </citation>
    <scope>NUCLEOTIDE SEQUENCE [LARGE SCALE GENOMIC DNA]</scope>
    <source>
        <strain evidence="1">UBA9956</strain>
    </source>
</reference>
<comment type="caution">
    <text evidence="1">The sequence shown here is derived from an EMBL/GenBank/DDBJ whole genome shotgun (WGS) entry which is preliminary data.</text>
</comment>
<protein>
    <recommendedName>
        <fullName evidence="3">BioF2-like acetyltransferase domain-containing protein</fullName>
    </recommendedName>
</protein>
<evidence type="ECO:0000313" key="1">
    <source>
        <dbReference type="EMBL" id="HAV92792.1"/>
    </source>
</evidence>
<dbReference type="Gene3D" id="3.40.630.30">
    <property type="match status" value="1"/>
</dbReference>
<evidence type="ECO:0000313" key="2">
    <source>
        <dbReference type="Proteomes" id="UP000264062"/>
    </source>
</evidence>
<dbReference type="Proteomes" id="UP000264062">
    <property type="component" value="Unassembled WGS sequence"/>
</dbReference>